<keyword evidence="1" id="KW-0732">Signal</keyword>
<sequence length="91" mass="9678">MKFLASTLAVVAMSALQIAANSKCRPQGCYTDYVSPECPPNTPCPAIAIAATVCPWKCGDKPPANCTERCKPCKAEICPEICICEVVCPLK</sequence>
<feature type="chain" id="PRO_5040771737" evidence="1">
    <location>
        <begin position="21"/>
        <end position="91"/>
    </location>
</feature>
<evidence type="ECO:0000256" key="1">
    <source>
        <dbReference type="SAM" id="SignalP"/>
    </source>
</evidence>
<protein>
    <submittedName>
        <fullName evidence="2">Uncharacterized protein</fullName>
    </submittedName>
</protein>
<organism evidence="2 3">
    <name type="scientific">Coemansia asiatica</name>
    <dbReference type="NCBI Taxonomy" id="1052880"/>
    <lineage>
        <taxon>Eukaryota</taxon>
        <taxon>Fungi</taxon>
        <taxon>Fungi incertae sedis</taxon>
        <taxon>Zoopagomycota</taxon>
        <taxon>Kickxellomycotina</taxon>
        <taxon>Kickxellomycetes</taxon>
        <taxon>Kickxellales</taxon>
        <taxon>Kickxellaceae</taxon>
        <taxon>Coemansia</taxon>
    </lineage>
</organism>
<keyword evidence="3" id="KW-1185">Reference proteome</keyword>
<gene>
    <name evidence="2" type="ORF">LPJ64_001957</name>
</gene>
<dbReference type="Proteomes" id="UP001145021">
    <property type="component" value="Unassembled WGS sequence"/>
</dbReference>
<proteinExistence type="predicted"/>
<accession>A0A9W7XNZ3</accession>
<name>A0A9W7XNZ3_9FUNG</name>
<comment type="caution">
    <text evidence="2">The sequence shown here is derived from an EMBL/GenBank/DDBJ whole genome shotgun (WGS) entry which is preliminary data.</text>
</comment>
<feature type="signal peptide" evidence="1">
    <location>
        <begin position="1"/>
        <end position="20"/>
    </location>
</feature>
<evidence type="ECO:0000313" key="2">
    <source>
        <dbReference type="EMBL" id="KAJ1646567.1"/>
    </source>
</evidence>
<dbReference type="AlphaFoldDB" id="A0A9W7XNZ3"/>
<evidence type="ECO:0000313" key="3">
    <source>
        <dbReference type="Proteomes" id="UP001145021"/>
    </source>
</evidence>
<dbReference type="EMBL" id="JANBOH010000056">
    <property type="protein sequence ID" value="KAJ1646567.1"/>
    <property type="molecule type" value="Genomic_DNA"/>
</dbReference>
<reference evidence="2" key="1">
    <citation type="submission" date="2022-07" db="EMBL/GenBank/DDBJ databases">
        <title>Phylogenomic reconstructions and comparative analyses of Kickxellomycotina fungi.</title>
        <authorList>
            <person name="Reynolds N.K."/>
            <person name="Stajich J.E."/>
            <person name="Barry K."/>
            <person name="Grigoriev I.V."/>
            <person name="Crous P."/>
            <person name="Smith M.E."/>
        </authorList>
    </citation>
    <scope>NUCLEOTIDE SEQUENCE</scope>
    <source>
        <strain evidence="2">NBRC 105413</strain>
    </source>
</reference>